<protein>
    <submittedName>
        <fullName evidence="6">LysR family transcriptional regulator</fullName>
    </submittedName>
</protein>
<dbReference type="CDD" id="cd08460">
    <property type="entry name" value="PBP2_DntR_like_1"/>
    <property type="match status" value="1"/>
</dbReference>
<feature type="domain" description="HTH lysR-type" evidence="5">
    <location>
        <begin position="4"/>
        <end position="61"/>
    </location>
</feature>
<evidence type="ECO:0000256" key="4">
    <source>
        <dbReference type="ARBA" id="ARBA00023163"/>
    </source>
</evidence>
<dbReference type="PROSITE" id="PS50931">
    <property type="entry name" value="HTH_LYSR"/>
    <property type="match status" value="1"/>
</dbReference>
<name>A0ABT2FIF9_9GAMM</name>
<evidence type="ECO:0000256" key="1">
    <source>
        <dbReference type="ARBA" id="ARBA00009437"/>
    </source>
</evidence>
<dbReference type="Gene3D" id="3.40.190.10">
    <property type="entry name" value="Periplasmic binding protein-like II"/>
    <property type="match status" value="2"/>
</dbReference>
<dbReference type="InterPro" id="IPR000847">
    <property type="entry name" value="LysR_HTH_N"/>
</dbReference>
<dbReference type="RefSeq" id="WP_238895525.1">
    <property type="nucleotide sequence ID" value="NZ_JAKOGG010000003.1"/>
</dbReference>
<dbReference type="Proteomes" id="UP001201549">
    <property type="component" value="Unassembled WGS sequence"/>
</dbReference>
<dbReference type="InterPro" id="IPR050389">
    <property type="entry name" value="LysR-type_TF"/>
</dbReference>
<reference evidence="7" key="1">
    <citation type="submission" date="2023-07" db="EMBL/GenBank/DDBJ databases">
        <title>Shewanella mangrovi sp. nov., an acetaldehyde- degrading bacterium isolated from mangrove sediment.</title>
        <authorList>
            <person name="Liu Y."/>
        </authorList>
    </citation>
    <scope>NUCLEOTIDE SEQUENCE [LARGE SCALE GENOMIC DNA]</scope>
    <source>
        <strain evidence="7">C32</strain>
    </source>
</reference>
<dbReference type="Gene3D" id="1.10.10.10">
    <property type="entry name" value="Winged helix-like DNA-binding domain superfamily/Winged helix DNA-binding domain"/>
    <property type="match status" value="1"/>
</dbReference>
<keyword evidence="3" id="KW-0238">DNA-binding</keyword>
<dbReference type="SUPFAM" id="SSF53850">
    <property type="entry name" value="Periplasmic binding protein-like II"/>
    <property type="match status" value="1"/>
</dbReference>
<dbReference type="EMBL" id="JAKOGG010000003">
    <property type="protein sequence ID" value="MCS4556122.1"/>
    <property type="molecule type" value="Genomic_DNA"/>
</dbReference>
<dbReference type="InterPro" id="IPR036390">
    <property type="entry name" value="WH_DNA-bd_sf"/>
</dbReference>
<dbReference type="PANTHER" id="PTHR30118:SF15">
    <property type="entry name" value="TRANSCRIPTIONAL REGULATORY PROTEIN"/>
    <property type="match status" value="1"/>
</dbReference>
<evidence type="ECO:0000256" key="2">
    <source>
        <dbReference type="ARBA" id="ARBA00023015"/>
    </source>
</evidence>
<dbReference type="InterPro" id="IPR036388">
    <property type="entry name" value="WH-like_DNA-bd_sf"/>
</dbReference>
<keyword evidence="2" id="KW-0805">Transcription regulation</keyword>
<gene>
    <name evidence="6" type="ORF">L9G74_06705</name>
</gene>
<comment type="caution">
    <text evidence="6">The sequence shown here is derived from an EMBL/GenBank/DDBJ whole genome shotgun (WGS) entry which is preliminary data.</text>
</comment>
<evidence type="ECO:0000313" key="7">
    <source>
        <dbReference type="Proteomes" id="UP001201549"/>
    </source>
</evidence>
<evidence type="ECO:0000259" key="5">
    <source>
        <dbReference type="PROSITE" id="PS50931"/>
    </source>
</evidence>
<keyword evidence="4" id="KW-0804">Transcription</keyword>
<proteinExistence type="inferred from homology"/>
<dbReference type="Pfam" id="PF03466">
    <property type="entry name" value="LysR_substrate"/>
    <property type="match status" value="1"/>
</dbReference>
<organism evidence="6 7">
    <name type="scientific">Shewanella electrica</name>
    <dbReference type="NCBI Taxonomy" id="515560"/>
    <lineage>
        <taxon>Bacteria</taxon>
        <taxon>Pseudomonadati</taxon>
        <taxon>Pseudomonadota</taxon>
        <taxon>Gammaproteobacteria</taxon>
        <taxon>Alteromonadales</taxon>
        <taxon>Shewanellaceae</taxon>
        <taxon>Shewanella</taxon>
    </lineage>
</organism>
<dbReference type="InterPro" id="IPR005119">
    <property type="entry name" value="LysR_subst-bd"/>
</dbReference>
<keyword evidence="7" id="KW-1185">Reference proteome</keyword>
<evidence type="ECO:0000256" key="3">
    <source>
        <dbReference type="ARBA" id="ARBA00023125"/>
    </source>
</evidence>
<dbReference type="SUPFAM" id="SSF46785">
    <property type="entry name" value="Winged helix' DNA-binding domain"/>
    <property type="match status" value="1"/>
</dbReference>
<accession>A0ABT2FIF9</accession>
<evidence type="ECO:0000313" key="6">
    <source>
        <dbReference type="EMBL" id="MCS4556122.1"/>
    </source>
</evidence>
<sequence>MSNPDLNLLIAFDVLLDECSVTRAAERLHLSPPAMSRALARIRELVDDPILVRSGRHLVPTPRALELRNSVKAAVEMAQQVFTPKQLTDPALLQRVFHIRTNDFSFGEIARQLVVQLSKQAPHSSLCIVPEGVVDDHALAEGRIDLYITSKREFSPDTKQQKLFDTSFVGIACANHPLFAQAITAERFASYGHISVSRRGRSRGPVDQQLQTLGLKRHVAVISPSLFSALFYLPGSDLILPTMPRNMLMTVERLGLPLRTFELPVEVNPIEIMQVWHPRFDNDPAHQWFRRLVKTVCLSHVEKNS</sequence>
<dbReference type="PANTHER" id="PTHR30118">
    <property type="entry name" value="HTH-TYPE TRANSCRIPTIONAL REGULATOR LEUO-RELATED"/>
    <property type="match status" value="1"/>
</dbReference>
<comment type="similarity">
    <text evidence="1">Belongs to the LysR transcriptional regulatory family.</text>
</comment>
<dbReference type="Pfam" id="PF00126">
    <property type="entry name" value="HTH_1"/>
    <property type="match status" value="1"/>
</dbReference>